<keyword evidence="2" id="KW-1185">Reference proteome</keyword>
<evidence type="ECO:0000313" key="1">
    <source>
        <dbReference type="EMBL" id="MDR6209302.1"/>
    </source>
</evidence>
<reference evidence="1" key="1">
    <citation type="submission" date="2023-08" db="EMBL/GenBank/DDBJ databases">
        <title>Functional and genomic diversity of the sorghum phyllosphere microbiome.</title>
        <authorList>
            <person name="Shade A."/>
        </authorList>
    </citation>
    <scope>NUCLEOTIDE SEQUENCE</scope>
    <source>
        <strain evidence="1">SORGH_AS_0885</strain>
    </source>
</reference>
<dbReference type="EMBL" id="JAVIZJ010000002">
    <property type="protein sequence ID" value="MDR6209302.1"/>
    <property type="molecule type" value="Genomic_DNA"/>
</dbReference>
<accession>A0ACC6IFL5</accession>
<proteinExistence type="predicted"/>
<keyword evidence="1" id="KW-0413">Isomerase</keyword>
<organism evidence="1 2">
    <name type="scientific">Nocardioides zeae</name>
    <dbReference type="NCBI Taxonomy" id="1457234"/>
    <lineage>
        <taxon>Bacteria</taxon>
        <taxon>Bacillati</taxon>
        <taxon>Actinomycetota</taxon>
        <taxon>Actinomycetes</taxon>
        <taxon>Propionibacteriales</taxon>
        <taxon>Nocardioidaceae</taxon>
        <taxon>Nocardioides</taxon>
    </lineage>
</organism>
<name>A0ACC6IFL5_9ACTN</name>
<comment type="caution">
    <text evidence="1">The sequence shown here is derived from an EMBL/GenBank/DDBJ whole genome shotgun (WGS) entry which is preliminary data.</text>
</comment>
<dbReference type="Proteomes" id="UP001261666">
    <property type="component" value="Unassembled WGS sequence"/>
</dbReference>
<gene>
    <name evidence="1" type="ORF">QE364_000994</name>
</gene>
<sequence>MPDLLWPGDERAGDLLDDTRLLGSMVRIEQAWLDGLVAAGVAPAAAKADLPAVDAADAAGLALGAEGGGNPVVGLVRLLRERLRAAGAADAATWLHRGLTSQDVVDTALVLALVDALDRVDAALGRAADALADLAREHATTVMVGRTLTQHAVPTTFGLKAAGWLRGILGAADEVRRARALLPVQAGGAAGTLSALGELVSLAAAGSAGAAADPLAITDVLADALGLARSVPWHTDRTPITRAGDALGTATQACGRIAADVLTLTRPEIAELGEPADEGRGGSSTMPQKQNPVLSVLVRRAAITTPGLVATLHAAAALADDERPTGSWHAEWATLRDLGRRSVVAVDQTAELVAGLRVHADAMAEQAAHAATTGGLLAERDAVRAVAGAAAIEDLDPSTYLGVADEIVRRVVERADRLRNETRRHP</sequence>
<protein>
    <submittedName>
        <fullName evidence="1">3-carboxy-cis,cis-muconate cycloisomerase</fullName>
        <ecNumber evidence="1">5.5.1.2</ecNumber>
    </submittedName>
</protein>
<dbReference type="EC" id="5.5.1.2" evidence="1"/>
<evidence type="ECO:0000313" key="2">
    <source>
        <dbReference type="Proteomes" id="UP001261666"/>
    </source>
</evidence>